<dbReference type="OrthoDB" id="9794155at2"/>
<proteinExistence type="inferred from homology"/>
<dbReference type="PANTHER" id="PTHR30041">
    <property type="entry name" value="ARSENATE REDUCTASE"/>
    <property type="match status" value="1"/>
</dbReference>
<protein>
    <recommendedName>
        <fullName evidence="4">Arsenate reductase</fullName>
    </recommendedName>
</protein>
<dbReference type="NCBIfam" id="TIGR01617">
    <property type="entry name" value="arsC_related"/>
    <property type="match status" value="1"/>
</dbReference>
<dbReference type="InterPro" id="IPR036249">
    <property type="entry name" value="Thioredoxin-like_sf"/>
</dbReference>
<dbReference type="CDD" id="cd03036">
    <property type="entry name" value="ArsC_like"/>
    <property type="match status" value="1"/>
</dbReference>
<dbReference type="PROSITE" id="PS51354">
    <property type="entry name" value="GLUTAREDOXIN_2"/>
    <property type="match status" value="1"/>
</dbReference>
<dbReference type="PANTHER" id="PTHR30041:SF8">
    <property type="entry name" value="PROTEIN YFFB"/>
    <property type="match status" value="1"/>
</dbReference>
<name>A0A265NAQ8_9BACI</name>
<sequence>MSLTLYWHPQCQTCRKVKKWLDEHEVSYTAKQIVNDPPTREELLDMYQKSGLELKSFFNTHHKRYRELGIKDKTKKATENELLDLLASNARIIKKPILTDGQIVIIGFKEQDFIKLLSE</sequence>
<dbReference type="InterPro" id="IPR006504">
    <property type="entry name" value="Tscrpt_reg_Spx/MgsR"/>
</dbReference>
<dbReference type="AlphaFoldDB" id="A0A265NAQ8"/>
<evidence type="ECO:0008006" key="4">
    <source>
        <dbReference type="Google" id="ProtNLM"/>
    </source>
</evidence>
<dbReference type="InterPro" id="IPR006660">
    <property type="entry name" value="Arsenate_reductase-like"/>
</dbReference>
<evidence type="ECO:0000256" key="1">
    <source>
        <dbReference type="PROSITE-ProRule" id="PRU01282"/>
    </source>
</evidence>
<dbReference type="SUPFAM" id="SSF52833">
    <property type="entry name" value="Thioredoxin-like"/>
    <property type="match status" value="1"/>
</dbReference>
<dbReference type="Pfam" id="PF03960">
    <property type="entry name" value="ArsC"/>
    <property type="match status" value="1"/>
</dbReference>
<reference evidence="2 3" key="1">
    <citation type="submission" date="2017-08" db="EMBL/GenBank/DDBJ databases">
        <title>Virgibacillus indicus sp. nov. and Virgibacillus profoundi sp. nov, two moderately halophilic bacteria isolated from marine sediment by using the Microfluidic Streak Plate.</title>
        <authorList>
            <person name="Xu B."/>
            <person name="Hu B."/>
            <person name="Wang J."/>
            <person name="Zhu Y."/>
            <person name="Huang L."/>
            <person name="Du W."/>
            <person name="Huang Y."/>
        </authorList>
    </citation>
    <scope>NUCLEOTIDE SEQUENCE [LARGE SCALE GENOMIC DNA]</scope>
    <source>
        <strain evidence="2 3">IO3-P2-C2</strain>
    </source>
</reference>
<dbReference type="Proteomes" id="UP000216498">
    <property type="component" value="Unassembled WGS sequence"/>
</dbReference>
<dbReference type="Gene3D" id="3.40.30.10">
    <property type="entry name" value="Glutaredoxin"/>
    <property type="match status" value="1"/>
</dbReference>
<comment type="caution">
    <text evidence="2">The sequence shown here is derived from an EMBL/GenBank/DDBJ whole genome shotgun (WGS) entry which is preliminary data.</text>
</comment>
<gene>
    <name evidence="2" type="ORF">CIL03_08690</name>
</gene>
<dbReference type="EMBL" id="NPMS01000003">
    <property type="protein sequence ID" value="OZU89083.1"/>
    <property type="molecule type" value="Genomic_DNA"/>
</dbReference>
<dbReference type="RefSeq" id="WP_094885444.1">
    <property type="nucleotide sequence ID" value="NZ_NPMS01000003.1"/>
</dbReference>
<dbReference type="PROSITE" id="PS51353">
    <property type="entry name" value="ARSC"/>
    <property type="match status" value="1"/>
</dbReference>
<accession>A0A265NAQ8</accession>
<comment type="similarity">
    <text evidence="1">Belongs to the ArsC family.</text>
</comment>
<keyword evidence="3" id="KW-1185">Reference proteome</keyword>
<evidence type="ECO:0000313" key="2">
    <source>
        <dbReference type="EMBL" id="OZU89083.1"/>
    </source>
</evidence>
<evidence type="ECO:0000313" key="3">
    <source>
        <dbReference type="Proteomes" id="UP000216498"/>
    </source>
</evidence>
<organism evidence="2 3">
    <name type="scientific">Virgibacillus indicus</name>
    <dbReference type="NCBI Taxonomy" id="2024554"/>
    <lineage>
        <taxon>Bacteria</taxon>
        <taxon>Bacillati</taxon>
        <taxon>Bacillota</taxon>
        <taxon>Bacilli</taxon>
        <taxon>Bacillales</taxon>
        <taxon>Bacillaceae</taxon>
        <taxon>Virgibacillus</taxon>
    </lineage>
</organism>